<dbReference type="STRING" id="41875.K8FET3"/>
<dbReference type="RefSeq" id="XP_007510976.1">
    <property type="nucleotide sequence ID" value="XM_007510914.1"/>
</dbReference>
<dbReference type="PANTHER" id="PTHR45973">
    <property type="entry name" value="PROTEIN PHOSPHATASE 1 REGULATORY SUBUNIT SDS22-RELATED"/>
    <property type="match status" value="1"/>
</dbReference>
<evidence type="ECO:0000313" key="7">
    <source>
        <dbReference type="EMBL" id="CCO66536.1"/>
    </source>
</evidence>
<name>K8FET3_9CHLO</name>
<keyword evidence="6" id="KW-0175">Coiled coil</keyword>
<keyword evidence="2" id="KW-0433">Leucine-rich repeat</keyword>
<dbReference type="KEGG" id="bpg:Bathy09g00050"/>
<sequence>MTSGSLARVCHENKQYAHAPELNDTLHLTGRGIKELKCLEPYVNLLAIHLTANVISSLDGLHSLRKLRSLHVAHNNLTNLKGIENLTELRFLDVSSNIGMNSIDALANHGSIEVLLCGNNKSLRCIEALSTCPCLTAIDCRDCGISGTAKNESERMLSVICSSSCLASLNLNGNPIMAQISEPFRIFCISKARALQNLNEIPVLLKERRISEAYMLRGGRDAAQEEKRKIQEEEEREREEQWAWFHELIETKKEAV</sequence>
<evidence type="ECO:0000256" key="2">
    <source>
        <dbReference type="ARBA" id="ARBA00022614"/>
    </source>
</evidence>
<dbReference type="Proteomes" id="UP000198341">
    <property type="component" value="Chromosome 9"/>
</dbReference>
<dbReference type="GeneID" id="19013512"/>
<keyword evidence="5" id="KW-0966">Cell projection</keyword>
<evidence type="ECO:0000313" key="8">
    <source>
        <dbReference type="Proteomes" id="UP000198341"/>
    </source>
</evidence>
<dbReference type="InterPro" id="IPR032675">
    <property type="entry name" value="LRR_dom_sf"/>
</dbReference>
<feature type="coiled-coil region" evidence="6">
    <location>
        <begin position="216"/>
        <end position="243"/>
    </location>
</feature>
<evidence type="ECO:0000256" key="3">
    <source>
        <dbReference type="ARBA" id="ARBA00022737"/>
    </source>
</evidence>
<dbReference type="PROSITE" id="PS51450">
    <property type="entry name" value="LRR"/>
    <property type="match status" value="1"/>
</dbReference>
<dbReference type="GO" id="GO:0005930">
    <property type="term" value="C:axoneme"/>
    <property type="evidence" value="ECO:0007669"/>
    <property type="project" value="UniProtKB-SubCell"/>
</dbReference>
<evidence type="ECO:0000256" key="1">
    <source>
        <dbReference type="ARBA" id="ARBA00004430"/>
    </source>
</evidence>
<protein>
    <submittedName>
        <fullName evidence="7">Uncharacterized protein</fullName>
    </submittedName>
</protein>
<gene>
    <name evidence="7" type="ORF">Bathy09g00050</name>
</gene>
<dbReference type="AlphaFoldDB" id="K8FET3"/>
<dbReference type="SUPFAM" id="SSF52075">
    <property type="entry name" value="Outer arm dynein light chain 1"/>
    <property type="match status" value="1"/>
</dbReference>
<evidence type="ECO:0000256" key="4">
    <source>
        <dbReference type="ARBA" id="ARBA00023069"/>
    </source>
</evidence>
<dbReference type="InterPro" id="IPR025875">
    <property type="entry name" value="Leu-rich_rpt_4"/>
</dbReference>
<evidence type="ECO:0000256" key="6">
    <source>
        <dbReference type="SAM" id="Coils"/>
    </source>
</evidence>
<accession>K8FET3</accession>
<keyword evidence="4" id="KW-0969">Cilium</keyword>
<dbReference type="EMBL" id="FO082270">
    <property type="protein sequence ID" value="CCO66536.1"/>
    <property type="molecule type" value="Genomic_DNA"/>
</dbReference>
<dbReference type="Gene3D" id="3.80.10.10">
    <property type="entry name" value="Ribonuclease Inhibitor"/>
    <property type="match status" value="1"/>
</dbReference>
<dbReference type="InterPro" id="IPR001611">
    <property type="entry name" value="Leu-rich_rpt"/>
</dbReference>
<organism evidence="7 8">
    <name type="scientific">Bathycoccus prasinos</name>
    <dbReference type="NCBI Taxonomy" id="41875"/>
    <lineage>
        <taxon>Eukaryota</taxon>
        <taxon>Viridiplantae</taxon>
        <taxon>Chlorophyta</taxon>
        <taxon>Mamiellophyceae</taxon>
        <taxon>Mamiellales</taxon>
        <taxon>Bathycoccaceae</taxon>
        <taxon>Bathycoccus</taxon>
    </lineage>
</organism>
<proteinExistence type="predicted"/>
<dbReference type="Pfam" id="PF12799">
    <property type="entry name" value="LRR_4"/>
    <property type="match status" value="1"/>
</dbReference>
<dbReference type="InterPro" id="IPR050576">
    <property type="entry name" value="Cilia_flagella_integrity"/>
</dbReference>
<reference evidence="7 8" key="1">
    <citation type="submission" date="2011-10" db="EMBL/GenBank/DDBJ databases">
        <authorList>
            <person name="Genoscope - CEA"/>
        </authorList>
    </citation>
    <scope>NUCLEOTIDE SEQUENCE [LARGE SCALE GENOMIC DNA]</scope>
    <source>
        <strain evidence="7 8">RCC 1105</strain>
    </source>
</reference>
<dbReference type="OrthoDB" id="1904536at2759"/>
<comment type="subcellular location">
    <subcellularLocation>
        <location evidence="1">Cytoplasm</location>
        <location evidence="1">Cytoskeleton</location>
        <location evidence="1">Cilium axoneme</location>
    </subcellularLocation>
</comment>
<keyword evidence="8" id="KW-1185">Reference proteome</keyword>
<dbReference type="PANTHER" id="PTHR45973:SF9">
    <property type="entry name" value="LEUCINE-RICH REPEAT-CONTAINING PROTEIN 46"/>
    <property type="match status" value="1"/>
</dbReference>
<keyword evidence="3" id="KW-0677">Repeat</keyword>
<evidence type="ECO:0000256" key="5">
    <source>
        <dbReference type="ARBA" id="ARBA00023273"/>
    </source>
</evidence>